<dbReference type="AlphaFoldDB" id="Q9HL29"/>
<evidence type="ECO:0000256" key="3">
    <source>
        <dbReference type="ARBA" id="ARBA00023163"/>
    </source>
</evidence>
<dbReference type="Pfam" id="PF22381">
    <property type="entry name" value="Staph_reg_Sar_Rot"/>
    <property type="match status" value="1"/>
</dbReference>
<dbReference type="eggNOG" id="arCOG03182">
    <property type="taxonomic scope" value="Archaea"/>
</dbReference>
<dbReference type="PRINTS" id="PR00598">
    <property type="entry name" value="HTHMARR"/>
</dbReference>
<dbReference type="PaxDb" id="273075-Ta0411"/>
<dbReference type="STRING" id="273075.gene:9571630"/>
<keyword evidence="3" id="KW-0804">Transcription</keyword>
<accession>Q9HL29</accession>
<dbReference type="RefSeq" id="WP_010900838.1">
    <property type="nucleotide sequence ID" value="NC_002578.1"/>
</dbReference>
<dbReference type="EMBL" id="AL445064">
    <property type="protein sequence ID" value="CAC11553.1"/>
    <property type="molecule type" value="Genomic_DNA"/>
</dbReference>
<dbReference type="GO" id="GO:0006950">
    <property type="term" value="P:response to stress"/>
    <property type="evidence" value="ECO:0007669"/>
    <property type="project" value="TreeGrafter"/>
</dbReference>
<dbReference type="InterPro" id="IPR039422">
    <property type="entry name" value="MarR/SlyA-like"/>
</dbReference>
<keyword evidence="2" id="KW-0238">DNA-binding</keyword>
<evidence type="ECO:0000313" key="5">
    <source>
        <dbReference type="EMBL" id="CAC11553.1"/>
    </source>
</evidence>
<dbReference type="InterPro" id="IPR000835">
    <property type="entry name" value="HTH_MarR-typ"/>
</dbReference>
<dbReference type="OrthoDB" id="10712at2157"/>
<evidence type="ECO:0000256" key="2">
    <source>
        <dbReference type="ARBA" id="ARBA00023125"/>
    </source>
</evidence>
<name>Q9HL29_THEAC</name>
<keyword evidence="6" id="KW-1185">Reference proteome</keyword>
<dbReference type="InterPro" id="IPR036390">
    <property type="entry name" value="WH_DNA-bd_sf"/>
</dbReference>
<dbReference type="PROSITE" id="PS50995">
    <property type="entry name" value="HTH_MARR_2"/>
    <property type="match status" value="1"/>
</dbReference>
<dbReference type="GO" id="GO:0003700">
    <property type="term" value="F:DNA-binding transcription factor activity"/>
    <property type="evidence" value="ECO:0007669"/>
    <property type="project" value="InterPro"/>
</dbReference>
<dbReference type="SMR" id="Q9HL29"/>
<dbReference type="PANTHER" id="PTHR33164">
    <property type="entry name" value="TRANSCRIPTIONAL REGULATOR, MARR FAMILY"/>
    <property type="match status" value="1"/>
</dbReference>
<evidence type="ECO:0000256" key="1">
    <source>
        <dbReference type="ARBA" id="ARBA00023015"/>
    </source>
</evidence>
<dbReference type="InterPro" id="IPR055166">
    <property type="entry name" value="Transc_reg_Sar_Rot_HTH"/>
</dbReference>
<dbReference type="Gene3D" id="1.10.10.10">
    <property type="entry name" value="Winged helix-like DNA-binding domain superfamily/Winged helix DNA-binding domain"/>
    <property type="match status" value="1"/>
</dbReference>
<gene>
    <name evidence="5" type="ordered locus">Ta0411</name>
</gene>
<reference evidence="5 6" key="1">
    <citation type="journal article" date="2000" name="Nature">
        <title>The genome sequence of the thermoacidophilic scavenger Thermoplasma acidophilum.</title>
        <authorList>
            <person name="Ruepp A."/>
            <person name="Graml W."/>
            <person name="Santos-Martinez M.L."/>
            <person name="Koretke K.K."/>
            <person name="Volker C."/>
            <person name="Mewes H.W."/>
            <person name="Frishman D."/>
            <person name="Stocker S."/>
            <person name="Lupas A.N."/>
            <person name="Baumeister W."/>
        </authorList>
    </citation>
    <scope>NUCLEOTIDE SEQUENCE [LARGE SCALE GENOMIC DNA]</scope>
    <source>
        <strain evidence="6">ATCC 25905 / DSM 1728 / JCM 9062 / NBRC 15155 / AMRC-C165</strain>
    </source>
</reference>
<dbReference type="GO" id="GO:0003677">
    <property type="term" value="F:DNA binding"/>
    <property type="evidence" value="ECO:0007669"/>
    <property type="project" value="UniProtKB-KW"/>
</dbReference>
<dbReference type="SMART" id="SM00347">
    <property type="entry name" value="HTH_MARR"/>
    <property type="match status" value="1"/>
</dbReference>
<dbReference type="HOGENOM" id="CLU_083287_27_4_2"/>
<keyword evidence="1" id="KW-0805">Transcription regulation</keyword>
<dbReference type="KEGG" id="tac:Ta0411"/>
<proteinExistence type="predicted"/>
<sequence>MIGEDCDALMEIWHHFAKVYVLGKRRMEDSLQITQLKPIEVRILYYLSEENFNVNRLAEMNFVTPAWITGVLDDLENRGYIVRSRNASDRRVVNVEITDKGREILAESHRIYVNFLRESLSSFTDGEIEEFTRLLRKIEETLNRNIQEEAGSL</sequence>
<dbReference type="Proteomes" id="UP000001024">
    <property type="component" value="Chromosome"/>
</dbReference>
<dbReference type="EnsemblBacteria" id="CAC11553">
    <property type="protein sequence ID" value="CAC11553"/>
    <property type="gene ID" value="CAC11553"/>
</dbReference>
<evidence type="ECO:0000259" key="4">
    <source>
        <dbReference type="PROSITE" id="PS50995"/>
    </source>
</evidence>
<dbReference type="SUPFAM" id="SSF46785">
    <property type="entry name" value="Winged helix' DNA-binding domain"/>
    <property type="match status" value="1"/>
</dbReference>
<dbReference type="InterPro" id="IPR036388">
    <property type="entry name" value="WH-like_DNA-bd_sf"/>
</dbReference>
<protein>
    <submittedName>
        <fullName evidence="5">Cytolysin slyA related protein</fullName>
    </submittedName>
</protein>
<organism evidence="5 6">
    <name type="scientific">Thermoplasma acidophilum (strain ATCC 25905 / DSM 1728 / JCM 9062 / NBRC 15155 / AMRC-C165)</name>
    <dbReference type="NCBI Taxonomy" id="273075"/>
    <lineage>
        <taxon>Archaea</taxon>
        <taxon>Methanobacteriati</taxon>
        <taxon>Thermoplasmatota</taxon>
        <taxon>Thermoplasmata</taxon>
        <taxon>Thermoplasmatales</taxon>
        <taxon>Thermoplasmataceae</taxon>
        <taxon>Thermoplasma</taxon>
    </lineage>
</organism>
<dbReference type="InParanoid" id="Q9HL29"/>
<feature type="domain" description="HTH marR-type" evidence="4">
    <location>
        <begin position="1"/>
        <end position="140"/>
    </location>
</feature>
<dbReference type="PANTHER" id="PTHR33164:SF43">
    <property type="entry name" value="HTH-TYPE TRANSCRIPTIONAL REPRESSOR YETL"/>
    <property type="match status" value="1"/>
</dbReference>
<evidence type="ECO:0000313" key="6">
    <source>
        <dbReference type="Proteomes" id="UP000001024"/>
    </source>
</evidence>